<organism evidence="3">
    <name type="scientific">Oppiella nova</name>
    <dbReference type="NCBI Taxonomy" id="334625"/>
    <lineage>
        <taxon>Eukaryota</taxon>
        <taxon>Metazoa</taxon>
        <taxon>Ecdysozoa</taxon>
        <taxon>Arthropoda</taxon>
        <taxon>Chelicerata</taxon>
        <taxon>Arachnida</taxon>
        <taxon>Acari</taxon>
        <taxon>Acariformes</taxon>
        <taxon>Sarcoptiformes</taxon>
        <taxon>Oribatida</taxon>
        <taxon>Brachypylina</taxon>
        <taxon>Oppioidea</taxon>
        <taxon>Oppiidae</taxon>
        <taxon>Oppiella</taxon>
    </lineage>
</organism>
<dbReference type="Proteomes" id="UP000728032">
    <property type="component" value="Unassembled WGS sequence"/>
</dbReference>
<keyword evidence="2" id="KW-0732">Signal</keyword>
<keyword evidence="4" id="KW-1185">Reference proteome</keyword>
<feature type="transmembrane region" description="Helical" evidence="1">
    <location>
        <begin position="240"/>
        <end position="262"/>
    </location>
</feature>
<evidence type="ECO:0000313" key="4">
    <source>
        <dbReference type="Proteomes" id="UP000728032"/>
    </source>
</evidence>
<sequence>MRGNGALVVCLLLALWAPSALPAPDEQPAPRWPWKRSEYATLLERKLCFKAEAIGEELVRVCDPDALLATADALLLNRLLLSEETAEEVFDGEDDCLRRSLRIGVAFAFETLREIGEEDFFAEELLTRWRLASQDCRTDLVLFVDSRRPQVCLLFFWNCFLLTLSLQLSIAAGNQTRDVFSAAFPVICDELTEEFANSSPEDNYFEFVRNASLRLHREFGVRRSERLSAERRRRESQHSLLSTLVYCVSLAAILVIACYYCYCGKRKRAENASQTE</sequence>
<evidence type="ECO:0000313" key="3">
    <source>
        <dbReference type="EMBL" id="CAD7651789.1"/>
    </source>
</evidence>
<dbReference type="AlphaFoldDB" id="A0A7R9M1G9"/>
<keyword evidence="1" id="KW-1133">Transmembrane helix</keyword>
<dbReference type="EMBL" id="OC919689">
    <property type="protein sequence ID" value="CAD7651789.1"/>
    <property type="molecule type" value="Genomic_DNA"/>
</dbReference>
<dbReference type="InterPro" id="IPR033438">
    <property type="entry name" value="MOLO1"/>
</dbReference>
<dbReference type="Pfam" id="PF17175">
    <property type="entry name" value="MOLO1"/>
    <property type="match status" value="1"/>
</dbReference>
<feature type="signal peptide" evidence="2">
    <location>
        <begin position="1"/>
        <end position="22"/>
    </location>
</feature>
<gene>
    <name evidence="3" type="ORF">ONB1V03_LOCUS8481</name>
</gene>
<evidence type="ECO:0000256" key="2">
    <source>
        <dbReference type="SAM" id="SignalP"/>
    </source>
</evidence>
<dbReference type="GO" id="GO:0005892">
    <property type="term" value="C:acetylcholine-gated channel complex"/>
    <property type="evidence" value="ECO:0007669"/>
    <property type="project" value="InterPro"/>
</dbReference>
<reference evidence="3" key="1">
    <citation type="submission" date="2020-11" db="EMBL/GenBank/DDBJ databases">
        <authorList>
            <person name="Tran Van P."/>
        </authorList>
    </citation>
    <scope>NUCLEOTIDE SEQUENCE</scope>
</reference>
<protein>
    <submittedName>
        <fullName evidence="3">Uncharacterized protein</fullName>
    </submittedName>
</protein>
<name>A0A7R9M1G9_9ACAR</name>
<evidence type="ECO:0000256" key="1">
    <source>
        <dbReference type="SAM" id="Phobius"/>
    </source>
</evidence>
<dbReference type="EMBL" id="CAJPVJ010004864">
    <property type="protein sequence ID" value="CAG2168997.1"/>
    <property type="molecule type" value="Genomic_DNA"/>
</dbReference>
<keyword evidence="1" id="KW-0472">Membrane</keyword>
<proteinExistence type="predicted"/>
<accession>A0A7R9M1G9</accession>
<feature type="chain" id="PRO_5035680602" evidence="2">
    <location>
        <begin position="23"/>
        <end position="276"/>
    </location>
</feature>
<keyword evidence="1" id="KW-0812">Transmembrane</keyword>